<dbReference type="STRING" id="114155.A0A4Q9N846"/>
<dbReference type="OMA" id="CNPPIRI"/>
<evidence type="ECO:0000256" key="1">
    <source>
        <dbReference type="SAM" id="MobiDB-lite"/>
    </source>
</evidence>
<dbReference type="Proteomes" id="UP000292957">
    <property type="component" value="Unassembled WGS sequence"/>
</dbReference>
<dbReference type="Pfam" id="PF12937">
    <property type="entry name" value="F-box-like"/>
    <property type="match status" value="1"/>
</dbReference>
<dbReference type="EMBL" id="ML145116">
    <property type="protein sequence ID" value="TBU59182.1"/>
    <property type="molecule type" value="Genomic_DNA"/>
</dbReference>
<dbReference type="Gene3D" id="1.20.1280.50">
    <property type="match status" value="1"/>
</dbReference>
<proteinExistence type="predicted"/>
<dbReference type="InterPro" id="IPR001810">
    <property type="entry name" value="F-box_dom"/>
</dbReference>
<feature type="domain" description="F-box" evidence="2">
    <location>
        <begin position="15"/>
        <end position="66"/>
    </location>
</feature>
<dbReference type="InterPro" id="IPR032675">
    <property type="entry name" value="LRR_dom_sf"/>
</dbReference>
<name>A0A4Q9N846_9APHY</name>
<protein>
    <recommendedName>
        <fullName evidence="2">F-box domain-containing protein</fullName>
    </recommendedName>
</protein>
<evidence type="ECO:0000313" key="3">
    <source>
        <dbReference type="EMBL" id="TBU31811.1"/>
    </source>
</evidence>
<dbReference type="InterPro" id="IPR036047">
    <property type="entry name" value="F-box-like_dom_sf"/>
</dbReference>
<dbReference type="SUPFAM" id="SSF52047">
    <property type="entry name" value="RNI-like"/>
    <property type="match status" value="1"/>
</dbReference>
<dbReference type="SUPFAM" id="SSF81383">
    <property type="entry name" value="F-box domain"/>
    <property type="match status" value="1"/>
</dbReference>
<organism evidence="3">
    <name type="scientific">Dichomitus squalens</name>
    <dbReference type="NCBI Taxonomy" id="114155"/>
    <lineage>
        <taxon>Eukaryota</taxon>
        <taxon>Fungi</taxon>
        <taxon>Dikarya</taxon>
        <taxon>Basidiomycota</taxon>
        <taxon>Agaricomycotina</taxon>
        <taxon>Agaricomycetes</taxon>
        <taxon>Polyporales</taxon>
        <taxon>Polyporaceae</taxon>
        <taxon>Dichomitus</taxon>
    </lineage>
</organism>
<gene>
    <name evidence="4" type="ORF">BD310DRAFT_948124</name>
    <name evidence="3" type="ORF">BD311DRAFT_795198</name>
</gene>
<feature type="region of interest" description="Disordered" evidence="1">
    <location>
        <begin position="307"/>
        <end position="334"/>
    </location>
</feature>
<dbReference type="EMBL" id="ML143397">
    <property type="protein sequence ID" value="TBU31811.1"/>
    <property type="molecule type" value="Genomic_DNA"/>
</dbReference>
<sequence length="500" mass="56622">MATFLLPQPPDISPIHRLPPELLIDILVHCSDQPSDQLTPVIFGRVCRYWKDVSRLSPRIWQHIYLFESNGTAISHDQAIYWMARSAPLPFDVRIEASTTDMILPLLSPIMSNMQRLRRCVISGRHQDEFDFEKYAFDRTRGCLVDELDLLIKGVSALDALGLNTVPDPAEDRMHSSIFRAHCPADGPPELALRLSVYALPLQSVMKPVPVKSLSITEASLDVLTDVVRMLNFLRCTPMLETLHFTGYPQEGEPIQPGQLFPVTLSRLRTLRLRSTVSVRAILDHVDAPALDELYLEHTNVDVELRTEPYVAQRSPPDEGESDDEAHDFSQSPWSDHCTGMGLRTLLKRSRPPLRVLLMDYADMRTKDFRWCFDHLPHLREFRIVGSDMSDRVVGMLAPYQKRRMAFGLANINPRDAEDPKGSWAVRLPSLTKLAVWHCQRVTGDAVVQALRERVAFTDRAAEEGRGETLESIAVVGCSEFLFQHGQALAETLGERMRLS</sequence>
<reference evidence="3 5" key="1">
    <citation type="submission" date="2019-01" db="EMBL/GenBank/DDBJ databases">
        <title>Draft genome sequences of three monokaryotic isolates of the white-rot basidiomycete fungus Dichomitus squalens.</title>
        <authorList>
            <consortium name="DOE Joint Genome Institute"/>
            <person name="Lopez S.C."/>
            <person name="Andreopoulos B."/>
            <person name="Pangilinan J."/>
            <person name="Lipzen A."/>
            <person name="Riley R."/>
            <person name="Ahrendt S."/>
            <person name="Ng V."/>
            <person name="Barry K."/>
            <person name="Daum C."/>
            <person name="Grigoriev I.V."/>
            <person name="Hilden K.S."/>
            <person name="Makela M.R."/>
            <person name="de Vries R.P."/>
        </authorList>
    </citation>
    <scope>NUCLEOTIDE SEQUENCE [LARGE SCALE GENOMIC DNA]</scope>
    <source>
        <strain evidence="4 5">CBS 464.89</strain>
        <strain evidence="3">OM18370.1</strain>
    </source>
</reference>
<evidence type="ECO:0000313" key="5">
    <source>
        <dbReference type="Proteomes" id="UP000292082"/>
    </source>
</evidence>
<dbReference type="Proteomes" id="UP000292082">
    <property type="component" value="Unassembled WGS sequence"/>
</dbReference>
<dbReference type="AlphaFoldDB" id="A0A4Q9N846"/>
<evidence type="ECO:0000313" key="4">
    <source>
        <dbReference type="EMBL" id="TBU59182.1"/>
    </source>
</evidence>
<accession>A0A4Q9N846</accession>
<dbReference type="Gene3D" id="3.80.10.10">
    <property type="entry name" value="Ribonuclease Inhibitor"/>
    <property type="match status" value="1"/>
</dbReference>
<keyword evidence="5" id="KW-1185">Reference proteome</keyword>
<dbReference type="OrthoDB" id="3359674at2759"/>
<evidence type="ECO:0000259" key="2">
    <source>
        <dbReference type="Pfam" id="PF12937"/>
    </source>
</evidence>